<proteinExistence type="predicted"/>
<feature type="compositionally biased region" description="Gly residues" evidence="1">
    <location>
        <begin position="531"/>
        <end position="546"/>
    </location>
</feature>
<feature type="compositionally biased region" description="Basic and acidic residues" evidence="1">
    <location>
        <begin position="472"/>
        <end position="486"/>
    </location>
</feature>
<feature type="domain" description="F-box" evidence="2">
    <location>
        <begin position="6"/>
        <end position="47"/>
    </location>
</feature>
<dbReference type="Gene3D" id="3.80.10.10">
    <property type="entry name" value="Ribonuclease Inhibitor"/>
    <property type="match status" value="1"/>
</dbReference>
<accession>A0AAD7EYQ1</accession>
<keyword evidence="4" id="KW-1185">Reference proteome</keyword>
<dbReference type="InterPro" id="IPR001810">
    <property type="entry name" value="F-box_dom"/>
</dbReference>
<reference evidence="3" key="1">
    <citation type="submission" date="2023-03" db="EMBL/GenBank/DDBJ databases">
        <title>Massive genome expansion in bonnet fungi (Mycena s.s.) driven by repeated elements and novel gene families across ecological guilds.</title>
        <authorList>
            <consortium name="Lawrence Berkeley National Laboratory"/>
            <person name="Harder C.B."/>
            <person name="Miyauchi S."/>
            <person name="Viragh M."/>
            <person name="Kuo A."/>
            <person name="Thoen E."/>
            <person name="Andreopoulos B."/>
            <person name="Lu D."/>
            <person name="Skrede I."/>
            <person name="Drula E."/>
            <person name="Henrissat B."/>
            <person name="Morin E."/>
            <person name="Kohler A."/>
            <person name="Barry K."/>
            <person name="LaButti K."/>
            <person name="Morin E."/>
            <person name="Salamov A."/>
            <person name="Lipzen A."/>
            <person name="Mereny Z."/>
            <person name="Hegedus B."/>
            <person name="Baldrian P."/>
            <person name="Stursova M."/>
            <person name="Weitz H."/>
            <person name="Taylor A."/>
            <person name="Grigoriev I.V."/>
            <person name="Nagy L.G."/>
            <person name="Martin F."/>
            <person name="Kauserud H."/>
        </authorList>
    </citation>
    <scope>NUCLEOTIDE SEQUENCE</scope>
    <source>
        <strain evidence="3">CBHHK002</strain>
    </source>
</reference>
<protein>
    <recommendedName>
        <fullName evidence="2">F-box domain-containing protein</fullName>
    </recommendedName>
</protein>
<organism evidence="3 4">
    <name type="scientific">Mycena albidolilacea</name>
    <dbReference type="NCBI Taxonomy" id="1033008"/>
    <lineage>
        <taxon>Eukaryota</taxon>
        <taxon>Fungi</taxon>
        <taxon>Dikarya</taxon>
        <taxon>Basidiomycota</taxon>
        <taxon>Agaricomycotina</taxon>
        <taxon>Agaricomycetes</taxon>
        <taxon>Agaricomycetidae</taxon>
        <taxon>Agaricales</taxon>
        <taxon>Marasmiineae</taxon>
        <taxon>Mycenaceae</taxon>
        <taxon>Mycena</taxon>
    </lineage>
</organism>
<dbReference type="AlphaFoldDB" id="A0AAD7EYQ1"/>
<evidence type="ECO:0000313" key="3">
    <source>
        <dbReference type="EMBL" id="KAJ7358450.1"/>
    </source>
</evidence>
<dbReference type="Proteomes" id="UP001218218">
    <property type="component" value="Unassembled WGS sequence"/>
</dbReference>
<dbReference type="SUPFAM" id="SSF52047">
    <property type="entry name" value="RNI-like"/>
    <property type="match status" value="1"/>
</dbReference>
<comment type="caution">
    <text evidence="3">The sequence shown here is derived from an EMBL/GenBank/DDBJ whole genome shotgun (WGS) entry which is preliminary data.</text>
</comment>
<dbReference type="InterPro" id="IPR032675">
    <property type="entry name" value="LRR_dom_sf"/>
</dbReference>
<evidence type="ECO:0000256" key="1">
    <source>
        <dbReference type="SAM" id="MobiDB-lite"/>
    </source>
</evidence>
<feature type="region of interest" description="Disordered" evidence="1">
    <location>
        <begin position="453"/>
        <end position="491"/>
    </location>
</feature>
<evidence type="ECO:0000259" key="2">
    <source>
        <dbReference type="Pfam" id="PF12937"/>
    </source>
</evidence>
<sequence length="570" mass="62432">MSGPMDTLPQEMWLRVFELVDSTTSLRCVVLVCRKFHNLAIEALVRHVSWPSTAVAINHLDFWDCNPSKTHLVRSVYFSLSGTDVTKDYPRIFGCIQSFSKLKHIELGFGPLPEILYPTLQYLPSVTHLTLQSCAIPPPPLFFPYSYPSPSADPPLPIQVTHLFISKLLGSIANPVVDGVSVPIAYHLPNLRAFSTDAIAFQIPVDASAQLSSLSITLPTLSGDIQPRLDAVLQRSPALTHLDISIAPAAFNHALPPPATPSIATQPSPPLPELRVLSAPWPTAGHIIRGAPLLTHLRVGPQIPIPKTSDAIWLIERIRRAPLRGVALHLQGWDDEVLLAATRCLPGCEVLEMWYHDAGPSDVRFSLLFSPTLPSPFLLSPPYLNVNTDAHHRLQNFFFNLGIHHLPLLPALHTLRLVALPPLPAPPLPPRFMWEHAPTPTPALPAPGMPLMLPDSDDDMSGAQADGDTEADAEKAARTEAEKAADEEAEREATAALRECVHAWARYNPVLRRVQLGSGAGRTWVRQFVRGRGGGRNGGKGVGRGAGSAWETDVEDEERRAEAWARECEE</sequence>
<dbReference type="EMBL" id="JARIHO010000007">
    <property type="protein sequence ID" value="KAJ7358450.1"/>
    <property type="molecule type" value="Genomic_DNA"/>
</dbReference>
<evidence type="ECO:0000313" key="4">
    <source>
        <dbReference type="Proteomes" id="UP001218218"/>
    </source>
</evidence>
<feature type="compositionally biased region" description="Basic and acidic residues" evidence="1">
    <location>
        <begin position="557"/>
        <end position="570"/>
    </location>
</feature>
<feature type="region of interest" description="Disordered" evidence="1">
    <location>
        <begin position="531"/>
        <end position="570"/>
    </location>
</feature>
<gene>
    <name evidence="3" type="ORF">DFH08DRAFT_1043506</name>
</gene>
<dbReference type="Pfam" id="PF12937">
    <property type="entry name" value="F-box-like"/>
    <property type="match status" value="1"/>
</dbReference>
<name>A0AAD7EYQ1_9AGAR</name>